<dbReference type="InterPro" id="IPR003697">
    <property type="entry name" value="Maf-like"/>
</dbReference>
<sequence length="243" mass="26112">MPAAQSPTPAPETGFCPQFATQFTPLFRLAPDVELVLASASPRRRQFLMEWGLPFATARPRGVEPRPEAGENPASYTRRAAQAKARAVESALSPTARARSLILAADTVVAVDDDILGKPRDTPHALDMLTRLAGRGHEVISAVCLLLPRGWPGLPGELFSDVSRVFFHAWPESVLAAYARTHEPDDKAGAYAIQGQGAFLVERVEGSWSTVVGLPVTPLVQILLERGLMSPADANPLPTAFCV</sequence>
<dbReference type="EMBL" id="CP014229">
    <property type="protein sequence ID" value="AMD90489.1"/>
    <property type="molecule type" value="Genomic_DNA"/>
</dbReference>
<dbReference type="Gene3D" id="3.90.950.10">
    <property type="match status" value="1"/>
</dbReference>
<dbReference type="PANTHER" id="PTHR43213">
    <property type="entry name" value="BIFUNCTIONAL DTTP/UTP PYROPHOSPHATASE/METHYLTRANSFERASE PROTEIN-RELATED"/>
    <property type="match status" value="1"/>
</dbReference>
<dbReference type="GO" id="GO:0036218">
    <property type="term" value="F:dTTP diphosphatase activity"/>
    <property type="evidence" value="ECO:0007669"/>
    <property type="project" value="RHEA"/>
</dbReference>
<feature type="site" description="Important for substrate specificity" evidence="4">
    <location>
        <position position="43"/>
    </location>
</feature>
<feature type="site" description="Important for substrate specificity" evidence="4">
    <location>
        <position position="107"/>
    </location>
</feature>
<keyword evidence="3 4" id="KW-0546">Nucleotide metabolism</keyword>
<protein>
    <recommendedName>
        <fullName evidence="4">dTTP/UTP pyrophosphatase</fullName>
        <shortName evidence="4">dTTPase/UTPase</shortName>
        <ecNumber evidence="4">3.6.1.9</ecNumber>
    </recommendedName>
    <alternativeName>
        <fullName evidence="4">Nucleoside triphosphate pyrophosphatase</fullName>
    </alternativeName>
    <alternativeName>
        <fullName evidence="4">Nucleotide pyrophosphatase</fullName>
        <shortName evidence="4">Nucleotide PPase</shortName>
    </alternativeName>
</protein>
<name>A0A0X8JKK6_9BACT</name>
<reference evidence="6" key="1">
    <citation type="submission" date="2016-02" db="EMBL/GenBank/DDBJ databases">
        <authorList>
            <person name="Holder M.E."/>
            <person name="Ajami N.J."/>
            <person name="Petrosino J.F."/>
        </authorList>
    </citation>
    <scope>NUCLEOTIDE SEQUENCE [LARGE SCALE GENOMIC DNA]</scope>
    <source>
        <strain evidence="6">CCUG 45958</strain>
    </source>
</reference>
<dbReference type="GO" id="GO:0036221">
    <property type="term" value="F:UTP diphosphatase activity"/>
    <property type="evidence" value="ECO:0007669"/>
    <property type="project" value="RHEA"/>
</dbReference>
<dbReference type="STRING" id="44742.AXF13_10375"/>
<comment type="catalytic activity">
    <reaction evidence="4">
        <text>dTTP + H2O = dTMP + diphosphate + H(+)</text>
        <dbReference type="Rhea" id="RHEA:28534"/>
        <dbReference type="ChEBI" id="CHEBI:15377"/>
        <dbReference type="ChEBI" id="CHEBI:15378"/>
        <dbReference type="ChEBI" id="CHEBI:33019"/>
        <dbReference type="ChEBI" id="CHEBI:37568"/>
        <dbReference type="ChEBI" id="CHEBI:63528"/>
        <dbReference type="EC" id="3.6.1.9"/>
    </reaction>
</comment>
<keyword evidence="6" id="KW-1185">Reference proteome</keyword>
<dbReference type="Proteomes" id="UP000069241">
    <property type="component" value="Chromosome"/>
</dbReference>
<comment type="caution">
    <text evidence="4">Lacks conserved residue(s) required for the propagation of feature annotation.</text>
</comment>
<dbReference type="SUPFAM" id="SSF52972">
    <property type="entry name" value="ITPase-like"/>
    <property type="match status" value="1"/>
</dbReference>
<evidence type="ECO:0000256" key="1">
    <source>
        <dbReference type="ARBA" id="ARBA00001968"/>
    </source>
</evidence>
<feature type="site" description="Important for substrate specificity" evidence="4">
    <location>
        <position position="194"/>
    </location>
</feature>
<evidence type="ECO:0000256" key="2">
    <source>
        <dbReference type="ARBA" id="ARBA00022801"/>
    </source>
</evidence>
<dbReference type="NCBIfam" id="TIGR00172">
    <property type="entry name" value="maf"/>
    <property type="match status" value="1"/>
</dbReference>
<evidence type="ECO:0000256" key="3">
    <source>
        <dbReference type="ARBA" id="ARBA00023080"/>
    </source>
</evidence>
<dbReference type="CDD" id="cd00555">
    <property type="entry name" value="Maf"/>
    <property type="match status" value="1"/>
</dbReference>
<comment type="subcellular location">
    <subcellularLocation>
        <location evidence="4">Cytoplasm</location>
    </subcellularLocation>
</comment>
<dbReference type="Pfam" id="PF02545">
    <property type="entry name" value="Maf"/>
    <property type="match status" value="1"/>
</dbReference>
<keyword evidence="2 4" id="KW-0378">Hydrolase</keyword>
<comment type="cofactor">
    <cofactor evidence="1 4">
        <name>a divalent metal cation</name>
        <dbReference type="ChEBI" id="CHEBI:60240"/>
    </cofactor>
</comment>
<proteinExistence type="inferred from homology"/>
<dbReference type="GO" id="GO:0009117">
    <property type="term" value="P:nucleotide metabolic process"/>
    <property type="evidence" value="ECO:0007669"/>
    <property type="project" value="UniProtKB-KW"/>
</dbReference>
<feature type="active site" description="Proton acceptor" evidence="4">
    <location>
        <position position="106"/>
    </location>
</feature>
<dbReference type="NCBIfam" id="NF010942">
    <property type="entry name" value="PRK14362.1"/>
    <property type="match status" value="1"/>
</dbReference>
<dbReference type="HAMAP" id="MF_00528">
    <property type="entry name" value="Maf"/>
    <property type="match status" value="1"/>
</dbReference>
<dbReference type="KEGG" id="dfi:AXF13_10375"/>
<dbReference type="GO" id="GO:0005737">
    <property type="term" value="C:cytoplasm"/>
    <property type="evidence" value="ECO:0007669"/>
    <property type="project" value="UniProtKB-SubCell"/>
</dbReference>
<dbReference type="PANTHER" id="PTHR43213:SF5">
    <property type="entry name" value="BIFUNCTIONAL DTTP_UTP PYROPHOSPHATASE_METHYLTRANSFERASE PROTEIN-RELATED"/>
    <property type="match status" value="1"/>
</dbReference>
<evidence type="ECO:0000313" key="5">
    <source>
        <dbReference type="EMBL" id="AMD90489.1"/>
    </source>
</evidence>
<comment type="catalytic activity">
    <reaction evidence="4">
        <text>UTP + H2O = UMP + diphosphate + H(+)</text>
        <dbReference type="Rhea" id="RHEA:29395"/>
        <dbReference type="ChEBI" id="CHEBI:15377"/>
        <dbReference type="ChEBI" id="CHEBI:15378"/>
        <dbReference type="ChEBI" id="CHEBI:33019"/>
        <dbReference type="ChEBI" id="CHEBI:46398"/>
        <dbReference type="ChEBI" id="CHEBI:57865"/>
        <dbReference type="EC" id="3.6.1.9"/>
    </reaction>
</comment>
<comment type="function">
    <text evidence="4">Nucleoside triphosphate pyrophosphatase that hydrolyzes dTTP and UTP. May have a dual role in cell division arrest and in preventing the incorporation of modified nucleotides into cellular nucleic acids.</text>
</comment>
<dbReference type="InterPro" id="IPR029001">
    <property type="entry name" value="ITPase-like_fam"/>
</dbReference>
<accession>A0A0X8JKK6</accession>
<evidence type="ECO:0000256" key="4">
    <source>
        <dbReference type="HAMAP-Rule" id="MF_00528"/>
    </source>
</evidence>
<organism evidence="5 6">
    <name type="scientific">Desulfovibrio fairfieldensis</name>
    <dbReference type="NCBI Taxonomy" id="44742"/>
    <lineage>
        <taxon>Bacteria</taxon>
        <taxon>Pseudomonadati</taxon>
        <taxon>Thermodesulfobacteriota</taxon>
        <taxon>Desulfovibrionia</taxon>
        <taxon>Desulfovibrionales</taxon>
        <taxon>Desulfovibrionaceae</taxon>
        <taxon>Desulfovibrio</taxon>
    </lineage>
</organism>
<comment type="similarity">
    <text evidence="4">Belongs to the Maf family. YhdE subfamily.</text>
</comment>
<gene>
    <name evidence="5" type="ORF">AXF13_10375</name>
</gene>
<dbReference type="AlphaFoldDB" id="A0A0X8JKK6"/>
<keyword evidence="4" id="KW-0963">Cytoplasm</keyword>
<evidence type="ECO:0000313" key="6">
    <source>
        <dbReference type="Proteomes" id="UP000069241"/>
    </source>
</evidence>
<dbReference type="EC" id="3.6.1.9" evidence="4"/>